<protein>
    <submittedName>
        <fullName evidence="7">RING finger protein 212B</fullName>
    </submittedName>
</protein>
<dbReference type="InterPro" id="IPR055355">
    <property type="entry name" value="ZP-C"/>
</dbReference>
<evidence type="ECO:0000256" key="3">
    <source>
        <dbReference type="ARBA" id="ARBA00022833"/>
    </source>
</evidence>
<accession>A0ABQ8MY42</accession>
<dbReference type="PANTHER" id="PTHR11576:SF3">
    <property type="entry name" value="SI:CH211-14A17.6-RELATED"/>
    <property type="match status" value="1"/>
</dbReference>
<feature type="domain" description="ZP" evidence="6">
    <location>
        <begin position="369"/>
        <end position="627"/>
    </location>
</feature>
<comment type="caution">
    <text evidence="7">The sequence shown here is derived from an EMBL/GenBank/DDBJ whole genome shotgun (WGS) entry which is preliminary data.</text>
</comment>
<dbReference type="InterPro" id="IPR001507">
    <property type="entry name" value="ZP_dom"/>
</dbReference>
<evidence type="ECO:0000256" key="4">
    <source>
        <dbReference type="ARBA" id="ARBA00023157"/>
    </source>
</evidence>
<dbReference type="Gene3D" id="2.60.40.3210">
    <property type="entry name" value="Zona pellucida, ZP-N domain"/>
    <property type="match status" value="2"/>
</dbReference>
<evidence type="ECO:0000259" key="6">
    <source>
        <dbReference type="PROSITE" id="PS51034"/>
    </source>
</evidence>
<keyword evidence="8" id="KW-1185">Reference proteome</keyword>
<keyword evidence="4" id="KW-1015">Disulfide bond</keyword>
<feature type="signal peptide" evidence="5">
    <location>
        <begin position="1"/>
        <end position="20"/>
    </location>
</feature>
<name>A0ABQ8MY42_LABRO</name>
<dbReference type="Proteomes" id="UP000830375">
    <property type="component" value="Unassembled WGS sequence"/>
</dbReference>
<dbReference type="EMBL" id="JACTAM010000002">
    <property type="protein sequence ID" value="KAI2667759.1"/>
    <property type="molecule type" value="Genomic_DNA"/>
</dbReference>
<reference evidence="7 8" key="1">
    <citation type="submission" date="2022-01" db="EMBL/GenBank/DDBJ databases">
        <title>A high-quality chromosome-level genome assembly of rohu carp, Labeo rohita.</title>
        <authorList>
            <person name="Arick M.A. II"/>
            <person name="Hsu C.-Y."/>
            <person name="Magbanua Z."/>
            <person name="Pechanova O."/>
            <person name="Grover C."/>
            <person name="Miller E."/>
            <person name="Thrash A."/>
            <person name="Ezzel L."/>
            <person name="Alam S."/>
            <person name="Benzie J."/>
            <person name="Hamilton M."/>
            <person name="Karsi A."/>
            <person name="Lawrence M.L."/>
            <person name="Peterson D.G."/>
        </authorList>
    </citation>
    <scope>NUCLEOTIDE SEQUENCE [LARGE SCALE GENOMIC DNA]</scope>
    <source>
        <strain evidence="8">BAU-BD-2019</strain>
        <tissue evidence="7">Blood</tissue>
    </source>
</reference>
<sequence length="871" mass="97952">MNYLWRGFLVFAIATALEMSEDSNEAIQITCEKGSVHVKWKVDKSMTANPARLFLGSCYPSRFSNVSNEGANADFYYPLTDCDFRRTATWKYLVYENKLTYRPMPKPYPPSFSYPVRCVYDRPKGWTPAFQSLSAGVIQGHGELAFHMAILNYDFSGPAESNVFPLGSFVPIWAGVNQQGHQPLLLLLEECIASTTLEIYPDTLTYPLITNKGCLMDSKNSFSRFLPRYHSSSMILHLQAFRFAVGQEVYIHCKLIAWDPDNLNEAKKACNYNKATGEWELLDDPFQSSLCQCCDSTCQGRGKRDTDSAPQGLVLKSVLGPLTITEDSSCRIPDRRESLGVAQSVIRFDYFIFYTLAGFLVAQAEITVDCGKNSVSVRWVDANSQVDPSLLRLGDCPPTQVSVKPQGSEAVFYAEFWACNIRRLVTTDAIIFETEVTSPTLSRAAPISYPVACAYERPEDWAPPLYDPLMFYTHGQGELAFRIALMNDDFSGVATTTTFSLGSMIPIAASVTQQSHQPLILLLDECLASTTPELGPDSRVYPLITNKGCLVDSKNTNSIFLPRTQLSEIRLSLQAFKFVIGEDASSLGLLLFIVLFIQVYLHCRLVAWDPRDLDGGKKACQYDRTSSRWVLVDDPSQSSLCNCCDTNCQGRKKRGITAEMGASKPPELFWTSLGREMNWFHCNNCFVREGKTFVVSSCGHIFCENCVNTSQCRVCHASCNYLHISDQMKPQEKMFFKDPVKLVQTRLEHIAQKRQKERVITFLRSRSVELERKLKEVRDQCCRQVAELKLENEELKKPLSQRRRNSKDDSSCGCHITSSGDTLERFRHSRLGITGHPAQLTLPQGPNIQPQTIFSSSFCLGLHLSPQGHNE</sequence>
<dbReference type="CDD" id="cd16747">
    <property type="entry name" value="RING-HC_RNF212B"/>
    <property type="match status" value="1"/>
</dbReference>
<dbReference type="SMART" id="SM00241">
    <property type="entry name" value="ZP"/>
    <property type="match status" value="2"/>
</dbReference>
<organism evidence="7 8">
    <name type="scientific">Labeo rohita</name>
    <name type="common">Indian major carp</name>
    <name type="synonym">Cyprinus rohita</name>
    <dbReference type="NCBI Taxonomy" id="84645"/>
    <lineage>
        <taxon>Eukaryota</taxon>
        <taxon>Metazoa</taxon>
        <taxon>Chordata</taxon>
        <taxon>Craniata</taxon>
        <taxon>Vertebrata</taxon>
        <taxon>Euteleostomi</taxon>
        <taxon>Actinopterygii</taxon>
        <taxon>Neopterygii</taxon>
        <taxon>Teleostei</taxon>
        <taxon>Ostariophysi</taxon>
        <taxon>Cypriniformes</taxon>
        <taxon>Cyprinidae</taxon>
        <taxon>Labeoninae</taxon>
        <taxon>Labeonini</taxon>
        <taxon>Labeo</taxon>
    </lineage>
</organism>
<dbReference type="InterPro" id="IPR017907">
    <property type="entry name" value="Znf_RING_CS"/>
</dbReference>
<evidence type="ECO:0000256" key="2">
    <source>
        <dbReference type="ARBA" id="ARBA00022771"/>
    </source>
</evidence>
<evidence type="ECO:0000313" key="7">
    <source>
        <dbReference type="EMBL" id="KAI2667759.1"/>
    </source>
</evidence>
<dbReference type="InterPro" id="IPR042235">
    <property type="entry name" value="ZP-C_dom"/>
</dbReference>
<evidence type="ECO:0000256" key="1">
    <source>
        <dbReference type="ARBA" id="ARBA00022723"/>
    </source>
</evidence>
<dbReference type="Pfam" id="PF00100">
    <property type="entry name" value="Zona_pellucida"/>
    <property type="match status" value="2"/>
</dbReference>
<proteinExistence type="predicted"/>
<evidence type="ECO:0000256" key="5">
    <source>
        <dbReference type="SAM" id="SignalP"/>
    </source>
</evidence>
<dbReference type="Gene3D" id="2.60.40.4100">
    <property type="entry name" value="Zona pellucida, ZP-C domain"/>
    <property type="match status" value="2"/>
</dbReference>
<evidence type="ECO:0000313" key="8">
    <source>
        <dbReference type="Proteomes" id="UP000830375"/>
    </source>
</evidence>
<keyword evidence="2" id="KW-0863">Zinc-finger</keyword>
<keyword evidence="5" id="KW-0732">Signal</keyword>
<keyword evidence="3" id="KW-0862">Zinc</keyword>
<dbReference type="PANTHER" id="PTHR11576">
    <property type="entry name" value="ZONA PELLUCIDA SPERM-BINDING PROTEIN 3"/>
    <property type="match status" value="1"/>
</dbReference>
<keyword evidence="1" id="KW-0479">Metal-binding</keyword>
<gene>
    <name evidence="7" type="ORF">H4Q32_004329</name>
</gene>
<dbReference type="PROSITE" id="PS51034">
    <property type="entry name" value="ZP_2"/>
    <property type="match status" value="2"/>
</dbReference>
<feature type="chain" id="PRO_5045631913" evidence="5">
    <location>
        <begin position="21"/>
        <end position="871"/>
    </location>
</feature>
<feature type="domain" description="ZP" evidence="6">
    <location>
        <begin position="30"/>
        <end position="277"/>
    </location>
</feature>
<dbReference type="PROSITE" id="PS00518">
    <property type="entry name" value="ZF_RING_1"/>
    <property type="match status" value="1"/>
</dbReference>